<dbReference type="STRING" id="290397.Adeh_1471"/>
<accession>Q2IHW2</accession>
<name>Q2IHW2_ANADE</name>
<sequence length="271" mass="29044">MVVARSLLFAPREPIPSHRWPRLRGARPQRERRCHTHRLELSSARAVAPGGFMAAQKRPGFRLKGLEVHVKIGELEIDAHGDDAAGLPQLRGIVADQVAKAIRPVTQGVVQGLLPGVDVTPAAPVPTPASATTVDVEKRRRSPRPRAANSPADGSALSWKPNSNPSLGWSNGKKALWLIYFHSKENGGTESAPKGLTIPVVVATYNKHFPHAKPIKSSHVYRDLNKYAAANPALVTPDRNVNPPVWYVTPAGVAVVEEMLKAAGASATSAA</sequence>
<proteinExistence type="predicted"/>
<evidence type="ECO:0000256" key="1">
    <source>
        <dbReference type="SAM" id="MobiDB-lite"/>
    </source>
</evidence>
<evidence type="ECO:0000313" key="2">
    <source>
        <dbReference type="EMBL" id="ABC81244.1"/>
    </source>
</evidence>
<dbReference type="AlphaFoldDB" id="Q2IHW2"/>
<reference evidence="2" key="1">
    <citation type="submission" date="2006-01" db="EMBL/GenBank/DDBJ databases">
        <title>Complete sequence of Anaeromyxobacter dehalogenans 2CP-C.</title>
        <authorList>
            <consortium name="US DOE Joint Genome Institute"/>
            <person name="Copeland A."/>
            <person name="Lucas S."/>
            <person name="Lapidus A."/>
            <person name="Barry K."/>
            <person name="Detter J.C."/>
            <person name="Glavina T."/>
            <person name="Hammon N."/>
            <person name="Israni S."/>
            <person name="Pitluck S."/>
            <person name="Brettin T."/>
            <person name="Bruce D."/>
            <person name="Han C."/>
            <person name="Tapia R."/>
            <person name="Gilna P."/>
            <person name="Kiss H."/>
            <person name="Schmutz J."/>
            <person name="Larimer F."/>
            <person name="Land M."/>
            <person name="Kyrpides N."/>
            <person name="Anderson I."/>
            <person name="Sanford R.A."/>
            <person name="Ritalahti K.M."/>
            <person name="Thomas H.S."/>
            <person name="Kirby J.R."/>
            <person name="Zhulin I.B."/>
            <person name="Loeffler F.E."/>
            <person name="Richardson P."/>
        </authorList>
    </citation>
    <scope>NUCLEOTIDE SEQUENCE</scope>
    <source>
        <strain evidence="2">2CP-C</strain>
    </source>
</reference>
<feature type="region of interest" description="Disordered" evidence="1">
    <location>
        <begin position="120"/>
        <end position="164"/>
    </location>
</feature>
<evidence type="ECO:0000313" key="3">
    <source>
        <dbReference type="Proteomes" id="UP000001935"/>
    </source>
</evidence>
<feature type="compositionally biased region" description="Low complexity" evidence="1">
    <location>
        <begin position="120"/>
        <end position="134"/>
    </location>
</feature>
<dbReference type="KEGG" id="ade:Adeh_1471"/>
<protein>
    <submittedName>
        <fullName evidence="2">Uncharacterized protein</fullName>
    </submittedName>
</protein>
<dbReference type="eggNOG" id="ENOG502ZX7A">
    <property type="taxonomic scope" value="Bacteria"/>
</dbReference>
<dbReference type="HOGENOM" id="CLU_1025430_0_0_7"/>
<gene>
    <name evidence="2" type="ordered locus">Adeh_1471</name>
</gene>
<dbReference type="EMBL" id="CP000251">
    <property type="protein sequence ID" value="ABC81244.1"/>
    <property type="molecule type" value="Genomic_DNA"/>
</dbReference>
<dbReference type="Proteomes" id="UP000001935">
    <property type="component" value="Chromosome"/>
</dbReference>
<organism evidence="2 3">
    <name type="scientific">Anaeromyxobacter dehalogenans (strain 2CP-C)</name>
    <dbReference type="NCBI Taxonomy" id="290397"/>
    <lineage>
        <taxon>Bacteria</taxon>
        <taxon>Pseudomonadati</taxon>
        <taxon>Myxococcota</taxon>
        <taxon>Myxococcia</taxon>
        <taxon>Myxococcales</taxon>
        <taxon>Cystobacterineae</taxon>
        <taxon>Anaeromyxobacteraceae</taxon>
        <taxon>Anaeromyxobacter</taxon>
    </lineage>
</organism>